<dbReference type="PROSITE" id="PS50885">
    <property type="entry name" value="HAMP"/>
    <property type="match status" value="1"/>
</dbReference>
<protein>
    <recommendedName>
        <fullName evidence="9">Methyl-accepting chemotaxis protein</fullName>
    </recommendedName>
</protein>
<keyword evidence="8" id="KW-1185">Reference proteome</keyword>
<evidence type="ECO:0000256" key="1">
    <source>
        <dbReference type="ARBA" id="ARBA00023224"/>
    </source>
</evidence>
<dbReference type="Gene3D" id="6.10.340.10">
    <property type="match status" value="1"/>
</dbReference>
<evidence type="ECO:0000256" key="4">
    <source>
        <dbReference type="SAM" id="Phobius"/>
    </source>
</evidence>
<comment type="caution">
    <text evidence="7">The sequence shown here is derived from an EMBL/GenBank/DDBJ whole genome shotgun (WGS) entry which is preliminary data.</text>
</comment>
<dbReference type="SUPFAM" id="SSF58104">
    <property type="entry name" value="Methyl-accepting chemotaxis protein (MCP) signaling domain"/>
    <property type="match status" value="1"/>
</dbReference>
<dbReference type="InterPro" id="IPR029151">
    <property type="entry name" value="Sensor-like_sf"/>
</dbReference>
<feature type="domain" description="Methyl-accepting transducer" evidence="5">
    <location>
        <begin position="398"/>
        <end position="621"/>
    </location>
</feature>
<feature type="transmembrane region" description="Helical" evidence="4">
    <location>
        <begin position="282"/>
        <end position="304"/>
    </location>
</feature>
<dbReference type="SMART" id="SM00304">
    <property type="entry name" value="HAMP"/>
    <property type="match status" value="1"/>
</dbReference>
<dbReference type="Gene3D" id="3.30.450.20">
    <property type="entry name" value="PAS domain"/>
    <property type="match status" value="1"/>
</dbReference>
<dbReference type="Proteomes" id="UP000245765">
    <property type="component" value="Unassembled WGS sequence"/>
</dbReference>
<organism evidence="7 8">
    <name type="scientific">Falsiroseomonas bella</name>
    <dbReference type="NCBI Taxonomy" id="2184016"/>
    <lineage>
        <taxon>Bacteria</taxon>
        <taxon>Pseudomonadati</taxon>
        <taxon>Pseudomonadota</taxon>
        <taxon>Alphaproteobacteria</taxon>
        <taxon>Acetobacterales</taxon>
        <taxon>Roseomonadaceae</taxon>
        <taxon>Falsiroseomonas</taxon>
    </lineage>
</organism>
<dbReference type="SUPFAM" id="SSF103190">
    <property type="entry name" value="Sensory domain-like"/>
    <property type="match status" value="1"/>
</dbReference>
<accession>A0A317FHQ1</accession>
<dbReference type="Pfam" id="PF07238">
    <property type="entry name" value="PilZ"/>
    <property type="match status" value="1"/>
</dbReference>
<dbReference type="InterPro" id="IPR009875">
    <property type="entry name" value="PilZ_domain"/>
</dbReference>
<dbReference type="PROSITE" id="PS50111">
    <property type="entry name" value="CHEMOTAXIS_TRANSDUC_2"/>
    <property type="match status" value="1"/>
</dbReference>
<evidence type="ECO:0000259" key="5">
    <source>
        <dbReference type="PROSITE" id="PS50111"/>
    </source>
</evidence>
<evidence type="ECO:0000259" key="6">
    <source>
        <dbReference type="PROSITE" id="PS50885"/>
    </source>
</evidence>
<keyword evidence="1 3" id="KW-0807">Transducer</keyword>
<feature type="domain" description="HAMP" evidence="6">
    <location>
        <begin position="305"/>
        <end position="358"/>
    </location>
</feature>
<dbReference type="Pfam" id="PF00015">
    <property type="entry name" value="MCPsignal"/>
    <property type="match status" value="1"/>
</dbReference>
<gene>
    <name evidence="7" type="ORF">DFH01_12140</name>
</gene>
<evidence type="ECO:0000256" key="3">
    <source>
        <dbReference type="PROSITE-ProRule" id="PRU00284"/>
    </source>
</evidence>
<dbReference type="GO" id="GO:0016020">
    <property type="term" value="C:membrane"/>
    <property type="evidence" value="ECO:0007669"/>
    <property type="project" value="InterPro"/>
</dbReference>
<evidence type="ECO:0000256" key="2">
    <source>
        <dbReference type="ARBA" id="ARBA00029447"/>
    </source>
</evidence>
<dbReference type="Pfam" id="PF00672">
    <property type="entry name" value="HAMP"/>
    <property type="match status" value="1"/>
</dbReference>
<evidence type="ECO:0008006" key="9">
    <source>
        <dbReference type="Google" id="ProtNLM"/>
    </source>
</evidence>
<dbReference type="GO" id="GO:0035438">
    <property type="term" value="F:cyclic-di-GMP binding"/>
    <property type="evidence" value="ECO:0007669"/>
    <property type="project" value="InterPro"/>
</dbReference>
<dbReference type="CDD" id="cd06225">
    <property type="entry name" value="HAMP"/>
    <property type="match status" value="1"/>
</dbReference>
<dbReference type="InterPro" id="IPR004089">
    <property type="entry name" value="MCPsignal_dom"/>
</dbReference>
<dbReference type="AlphaFoldDB" id="A0A317FHQ1"/>
<dbReference type="PANTHER" id="PTHR32089:SF112">
    <property type="entry name" value="LYSOZYME-LIKE PROTEIN-RELATED"/>
    <property type="match status" value="1"/>
</dbReference>
<keyword evidence="4" id="KW-0472">Membrane</keyword>
<name>A0A317FHQ1_9PROT</name>
<dbReference type="SMART" id="SM00283">
    <property type="entry name" value="MA"/>
    <property type="match status" value="1"/>
</dbReference>
<comment type="similarity">
    <text evidence="2">Belongs to the methyl-accepting chemotaxis (MCP) protein family.</text>
</comment>
<evidence type="ECO:0000313" key="7">
    <source>
        <dbReference type="EMBL" id="PWS37567.1"/>
    </source>
</evidence>
<keyword evidence="4" id="KW-1133">Transmembrane helix</keyword>
<proteinExistence type="inferred from homology"/>
<reference evidence="8" key="1">
    <citation type="submission" date="2018-05" db="EMBL/GenBank/DDBJ databases">
        <authorList>
            <person name="Du Z."/>
            <person name="Wang X."/>
        </authorList>
    </citation>
    <scope>NUCLEOTIDE SEQUENCE [LARGE SCALE GENOMIC DNA]</scope>
    <source>
        <strain evidence="8">CQN31</strain>
    </source>
</reference>
<dbReference type="InterPro" id="IPR003660">
    <property type="entry name" value="HAMP_dom"/>
</dbReference>
<dbReference type="PANTHER" id="PTHR32089">
    <property type="entry name" value="METHYL-ACCEPTING CHEMOTAXIS PROTEIN MCPB"/>
    <property type="match status" value="1"/>
</dbReference>
<keyword evidence="4" id="KW-0812">Transmembrane</keyword>
<evidence type="ECO:0000313" key="8">
    <source>
        <dbReference type="Proteomes" id="UP000245765"/>
    </source>
</evidence>
<dbReference type="GO" id="GO:0007165">
    <property type="term" value="P:signal transduction"/>
    <property type="evidence" value="ECO:0007669"/>
    <property type="project" value="UniProtKB-KW"/>
</dbReference>
<sequence length="760" mass="77992">MRALLSRVPAGLRPRLALLAILPAIAGVLLVAMASTAVLHDLRTERTTGMARFSLERAEQAVAERFTGLHAVGIGAAQRPDIGAALAAGDAAALRAPLVTLFEALRAADPTITVLEVTDAQGRVAVRGHDPSVFGDDKSGLPDVARALRGETASGVAFSPTSRRFAFSAVLPVRQGGQVVGTLRIGSRLDGTTARDLATVTGAHVLLLDRNGLIASSVEGLGGAVLPPGLTEARQPVAFDLTAGMHVLGLAHPLRDAAGAPVGAIAIAYDMTPWLAAERQKLLLIGGLALLVLLCAGAAGLVAAGRVARPLAGLGDAMKAIADGRLDTPIVARDRPDEIGAMARALEVFRDETAARARLEAEAAEDRAEQERRAKAMDRHTQEFGAALSGVMRSLGGAAENMGRCATSMAASATQTEARATETAESAEGSVGDLGSVAAATEELTASVGEIARQAATAATAARSVADHAQQADGTMQRLAEAAATIGDVARLIGDIAGQTNLLALNATIEAARAGEAGKGFAVVAGEVKALAAQTAKATEEIATQIQAIRGVTEEAVGVVRDMAGQVQDMGETSAAIAAAVEQQGAATREIAANVTRVLDSSRRAVTAMGEARRAAGDALAVSRQVEAGAGEVERESSTLQREVDQFLASLRSARGDRRHYDRVAGDGRMVELAGRGGLSMRGRLRDMSRGGMAVEAEGTPPAELSPGRELQVSLPGAGAITARVSRVEWPTLALVLSLDDDTTARLDGVIASLLRRAAA</sequence>
<dbReference type="Gene3D" id="1.10.287.950">
    <property type="entry name" value="Methyl-accepting chemotaxis protein"/>
    <property type="match status" value="1"/>
</dbReference>
<dbReference type="EMBL" id="QGNA01000002">
    <property type="protein sequence ID" value="PWS37567.1"/>
    <property type="molecule type" value="Genomic_DNA"/>
</dbReference>